<accession>A0A839U4L0</accession>
<keyword evidence="2" id="KW-1185">Reference proteome</keyword>
<comment type="caution">
    <text evidence="1">The sequence shown here is derived from an EMBL/GenBank/DDBJ whole genome shotgun (WGS) entry which is preliminary data.</text>
</comment>
<proteinExistence type="predicted"/>
<evidence type="ECO:0000313" key="1">
    <source>
        <dbReference type="EMBL" id="MBB3144984.1"/>
    </source>
</evidence>
<dbReference type="EMBL" id="JACHXN010000003">
    <property type="protein sequence ID" value="MBB3144984.1"/>
    <property type="molecule type" value="Genomic_DNA"/>
</dbReference>
<evidence type="ECO:0000313" key="2">
    <source>
        <dbReference type="Proteomes" id="UP000554520"/>
    </source>
</evidence>
<organism evidence="1 2">
    <name type="scientific">Phyllobacterium trifolii</name>
    <dbReference type="NCBI Taxonomy" id="300193"/>
    <lineage>
        <taxon>Bacteria</taxon>
        <taxon>Pseudomonadati</taxon>
        <taxon>Pseudomonadota</taxon>
        <taxon>Alphaproteobacteria</taxon>
        <taxon>Hyphomicrobiales</taxon>
        <taxon>Phyllobacteriaceae</taxon>
        <taxon>Phyllobacterium</taxon>
    </lineage>
</organism>
<sequence>MEQKNTIPAQDLRVPMQESANLAQEFHRPIAI</sequence>
<gene>
    <name evidence="1" type="ORF">FHS21_001385</name>
</gene>
<protein>
    <submittedName>
        <fullName evidence="1">Uncharacterized protein</fullName>
    </submittedName>
</protein>
<dbReference type="AlphaFoldDB" id="A0A839U4L0"/>
<reference evidence="1 2" key="1">
    <citation type="submission" date="2020-08" db="EMBL/GenBank/DDBJ databases">
        <title>Genomic Encyclopedia of Type Strains, Phase III (KMG-III): the genomes of soil and plant-associated and newly described type strains.</title>
        <authorList>
            <person name="Whitman W."/>
        </authorList>
    </citation>
    <scope>NUCLEOTIDE SEQUENCE [LARGE SCALE GENOMIC DNA]</scope>
    <source>
        <strain evidence="1 2">CECT 7015</strain>
    </source>
</reference>
<dbReference type="Proteomes" id="UP000554520">
    <property type="component" value="Unassembled WGS sequence"/>
</dbReference>
<name>A0A839U4L0_9HYPH</name>